<sequence length="94" mass="11075">MCEVKRICEHRKSLTSLRDSQRRICNFRVNERLISRLRFDSSERRMSDHIAFVRLHIHTAVQHKQRRLLKQRMGIAQPASNYIPPIGNGDSLPP</sequence>
<proteinExistence type="predicted"/>
<dbReference type="EMBL" id="JAODUO010000871">
    <property type="protein sequence ID" value="KAK2173492.1"/>
    <property type="molecule type" value="Genomic_DNA"/>
</dbReference>
<comment type="caution">
    <text evidence="1">The sequence shown here is derived from an EMBL/GenBank/DDBJ whole genome shotgun (WGS) entry which is preliminary data.</text>
</comment>
<keyword evidence="2" id="KW-1185">Reference proteome</keyword>
<evidence type="ECO:0000313" key="2">
    <source>
        <dbReference type="Proteomes" id="UP001209878"/>
    </source>
</evidence>
<organism evidence="1 2">
    <name type="scientific">Ridgeia piscesae</name>
    <name type="common">Tubeworm</name>
    <dbReference type="NCBI Taxonomy" id="27915"/>
    <lineage>
        <taxon>Eukaryota</taxon>
        <taxon>Metazoa</taxon>
        <taxon>Spiralia</taxon>
        <taxon>Lophotrochozoa</taxon>
        <taxon>Annelida</taxon>
        <taxon>Polychaeta</taxon>
        <taxon>Sedentaria</taxon>
        <taxon>Canalipalpata</taxon>
        <taxon>Sabellida</taxon>
        <taxon>Siboglinidae</taxon>
        <taxon>Ridgeia</taxon>
    </lineage>
</organism>
<dbReference type="Proteomes" id="UP001209878">
    <property type="component" value="Unassembled WGS sequence"/>
</dbReference>
<reference evidence="1" key="1">
    <citation type="journal article" date="2023" name="Mol. Biol. Evol.">
        <title>Third-Generation Sequencing Reveals the Adaptive Role of the Epigenome in Three Deep-Sea Polychaetes.</title>
        <authorList>
            <person name="Perez M."/>
            <person name="Aroh O."/>
            <person name="Sun Y."/>
            <person name="Lan Y."/>
            <person name="Juniper S.K."/>
            <person name="Young C.R."/>
            <person name="Angers B."/>
            <person name="Qian P.Y."/>
        </authorList>
    </citation>
    <scope>NUCLEOTIDE SEQUENCE</scope>
    <source>
        <strain evidence="1">R07B-5</strain>
    </source>
</reference>
<gene>
    <name evidence="1" type="ORF">NP493_867g01011</name>
</gene>
<accession>A0AAD9KLR2</accession>
<evidence type="ECO:0000313" key="1">
    <source>
        <dbReference type="EMBL" id="KAK2173492.1"/>
    </source>
</evidence>
<protein>
    <submittedName>
        <fullName evidence="1">Uncharacterized protein</fullName>
    </submittedName>
</protein>
<name>A0AAD9KLR2_RIDPI</name>
<dbReference type="AlphaFoldDB" id="A0AAD9KLR2"/>